<evidence type="ECO:0008006" key="4">
    <source>
        <dbReference type="Google" id="ProtNLM"/>
    </source>
</evidence>
<keyword evidence="1" id="KW-0732">Signal</keyword>
<protein>
    <recommendedName>
        <fullName evidence="4">DUF2147 domain-containing protein</fullName>
    </recommendedName>
</protein>
<feature type="signal peptide" evidence="1">
    <location>
        <begin position="1"/>
        <end position="22"/>
    </location>
</feature>
<evidence type="ECO:0000313" key="2">
    <source>
        <dbReference type="EMBL" id="MCL6740725.1"/>
    </source>
</evidence>
<dbReference type="RefSeq" id="WP_249915145.1">
    <property type="nucleotide sequence ID" value="NZ_JAMGBB010000001.1"/>
</dbReference>
<evidence type="ECO:0000256" key="1">
    <source>
        <dbReference type="SAM" id="SignalP"/>
    </source>
</evidence>
<accession>A0ABT0S8I0</accession>
<organism evidence="2 3">
    <name type="scientific">Sphingomonas brevis</name>
    <dbReference type="NCBI Taxonomy" id="2908206"/>
    <lineage>
        <taxon>Bacteria</taxon>
        <taxon>Pseudomonadati</taxon>
        <taxon>Pseudomonadota</taxon>
        <taxon>Alphaproteobacteria</taxon>
        <taxon>Sphingomonadales</taxon>
        <taxon>Sphingomonadaceae</taxon>
        <taxon>Sphingomonas</taxon>
    </lineage>
</organism>
<proteinExistence type="predicted"/>
<keyword evidence="3" id="KW-1185">Reference proteome</keyword>
<sequence length="146" mass="16544">MRKTMLAAFGAATMLFGYPAAAQDIPLVSGSYWSVTEVTISDGHFSTYADFLASDYRKEQDFMKSKGWIKDYYILGNNNKRAGEPDLYLVQIFDHMTTPAEDISREKELNAFLAQSTRQGEAGSGERAKYRTIGGTMLLREQRYRK</sequence>
<gene>
    <name evidence="2" type="ORF">LZ518_06210</name>
</gene>
<dbReference type="Proteomes" id="UP001165383">
    <property type="component" value="Unassembled WGS sequence"/>
</dbReference>
<comment type="caution">
    <text evidence="2">The sequence shown here is derived from an EMBL/GenBank/DDBJ whole genome shotgun (WGS) entry which is preliminary data.</text>
</comment>
<dbReference type="EMBL" id="JAMGBB010000001">
    <property type="protein sequence ID" value="MCL6740725.1"/>
    <property type="molecule type" value="Genomic_DNA"/>
</dbReference>
<reference evidence="2" key="1">
    <citation type="submission" date="2022-05" db="EMBL/GenBank/DDBJ databases">
        <authorList>
            <person name="Jo J.-H."/>
            <person name="Im W.-T."/>
        </authorList>
    </citation>
    <scope>NUCLEOTIDE SEQUENCE</scope>
    <source>
        <strain evidence="2">RB56-2</strain>
    </source>
</reference>
<evidence type="ECO:0000313" key="3">
    <source>
        <dbReference type="Proteomes" id="UP001165383"/>
    </source>
</evidence>
<name>A0ABT0S8I0_9SPHN</name>
<feature type="chain" id="PRO_5047214578" description="DUF2147 domain-containing protein" evidence="1">
    <location>
        <begin position="23"/>
        <end position="146"/>
    </location>
</feature>